<dbReference type="Gene3D" id="2.60.40.10">
    <property type="entry name" value="Immunoglobulins"/>
    <property type="match status" value="1"/>
</dbReference>
<protein>
    <submittedName>
        <fullName evidence="2">Alpha/beta hydrolase-fold protein</fullName>
    </submittedName>
</protein>
<dbReference type="InterPro" id="IPR013783">
    <property type="entry name" value="Ig-like_fold"/>
</dbReference>
<evidence type="ECO:0000313" key="3">
    <source>
        <dbReference type="Proteomes" id="UP000829647"/>
    </source>
</evidence>
<keyword evidence="1" id="KW-0732">Signal</keyword>
<sequence>MRNVLLIMLGVVLLSGSSTFAQPTVKEAPKGFDQPTAGIAAGKLDSISYPSKTVGTVRKALVYMPPDYSKRKKYPVLYLLHGIGGDEKEWLRGGRPQVILDNLYAAGKLKPMLVVMPNGRAMQDDRPVGNIYGPDKVAAFANFEKDLLTDLIPYIEKTYPALKNRENRAVAGLSMGGGQSLNFGLGNLDTFAWVGGFSSAPNTKLPEQLVPDPAKATKQLKLLWISCGDQDGLLPISQRTHDYLYEHRVSHVYYLEPGGHDFKVWKNGLYMFSQFLFKPVEVAALPTYTVLGAPAATNVRNAKYPQILPDNRAVFRLKAPGVQQAQLDLGRKYDMVKDSSGTWTVTTDTLSRGLHYYSLVLDGLPVADPASATFYGMGRMASGIEIPGRGTSFYALRDVPHGEVRMRRYYSKVTNSWRQFYVYTPAGYDANTATKYPVLYLLHGGGEDETGWARQGKADLILDNLLAEKKAKLMLVVMLDGNLGGPGGLAGFNESTLKRFEDELKQTVLPVVESNYRVAAGATNRALAGLSMGGLQTLYAGIKNTELFAHLGVFSSGFFANNTALSDPQYAFMKANVGTINTNLKQLWLSMGGPADIAYANNKLMRAKMDELGIKYVYSEYPGGHTWPVWRHDLYLFAQGLF</sequence>
<keyword evidence="2" id="KW-0378">Hydrolase</keyword>
<dbReference type="EMBL" id="CP095848">
    <property type="protein sequence ID" value="UPL51025.1"/>
    <property type="molecule type" value="Genomic_DNA"/>
</dbReference>
<dbReference type="InterPro" id="IPR050583">
    <property type="entry name" value="Mycobacterial_A85_antigen"/>
</dbReference>
<dbReference type="InterPro" id="IPR014756">
    <property type="entry name" value="Ig_E-set"/>
</dbReference>
<dbReference type="PANTHER" id="PTHR48098:SF1">
    <property type="entry name" value="DIACYLGLYCEROL ACYLTRANSFERASE_MYCOLYLTRANSFERASE AG85A"/>
    <property type="match status" value="1"/>
</dbReference>
<dbReference type="InterPro" id="IPR000801">
    <property type="entry name" value="Esterase-like"/>
</dbReference>
<organism evidence="2 3">
    <name type="scientific">Hymenobacter sublimis</name>
    <dbReference type="NCBI Taxonomy" id="2933777"/>
    <lineage>
        <taxon>Bacteria</taxon>
        <taxon>Pseudomonadati</taxon>
        <taxon>Bacteroidota</taxon>
        <taxon>Cytophagia</taxon>
        <taxon>Cytophagales</taxon>
        <taxon>Hymenobacteraceae</taxon>
        <taxon>Hymenobacter</taxon>
    </lineage>
</organism>
<reference evidence="2 3" key="1">
    <citation type="submission" date="2022-04" db="EMBL/GenBank/DDBJ databases">
        <title>Hymenobacter sp. isolated from the air.</title>
        <authorList>
            <person name="Won M."/>
            <person name="Lee C.-M."/>
            <person name="Woen H.-Y."/>
            <person name="Kwon S.-W."/>
        </authorList>
    </citation>
    <scope>NUCLEOTIDE SEQUENCE [LARGE SCALE GENOMIC DNA]</scope>
    <source>
        <strain evidence="3">5516 S-25</strain>
    </source>
</reference>
<accession>A0ABY4JDW7</accession>
<feature type="chain" id="PRO_5046486270" evidence="1">
    <location>
        <begin position="22"/>
        <end position="642"/>
    </location>
</feature>
<proteinExistence type="predicted"/>
<dbReference type="SUPFAM" id="SSF53474">
    <property type="entry name" value="alpha/beta-Hydrolases"/>
    <property type="match status" value="2"/>
</dbReference>
<dbReference type="Pfam" id="PF00756">
    <property type="entry name" value="Esterase"/>
    <property type="match status" value="2"/>
</dbReference>
<dbReference type="InterPro" id="IPR029058">
    <property type="entry name" value="AB_hydrolase_fold"/>
</dbReference>
<evidence type="ECO:0000313" key="2">
    <source>
        <dbReference type="EMBL" id="UPL51025.1"/>
    </source>
</evidence>
<dbReference type="GO" id="GO:0016787">
    <property type="term" value="F:hydrolase activity"/>
    <property type="evidence" value="ECO:0007669"/>
    <property type="project" value="UniProtKB-KW"/>
</dbReference>
<gene>
    <name evidence="2" type="ORF">MWH26_08985</name>
</gene>
<name>A0ABY4JDW7_9BACT</name>
<feature type="signal peptide" evidence="1">
    <location>
        <begin position="1"/>
        <end position="21"/>
    </location>
</feature>
<dbReference type="RefSeq" id="WP_247976936.1">
    <property type="nucleotide sequence ID" value="NZ_CP095848.1"/>
</dbReference>
<evidence type="ECO:0000256" key="1">
    <source>
        <dbReference type="SAM" id="SignalP"/>
    </source>
</evidence>
<dbReference type="Proteomes" id="UP000829647">
    <property type="component" value="Chromosome"/>
</dbReference>
<dbReference type="PANTHER" id="PTHR48098">
    <property type="entry name" value="ENTEROCHELIN ESTERASE-RELATED"/>
    <property type="match status" value="1"/>
</dbReference>
<dbReference type="Gene3D" id="3.40.50.1820">
    <property type="entry name" value="alpha/beta hydrolase"/>
    <property type="match status" value="2"/>
</dbReference>
<dbReference type="SUPFAM" id="SSF81296">
    <property type="entry name" value="E set domains"/>
    <property type="match status" value="1"/>
</dbReference>
<dbReference type="CDD" id="cd02858">
    <property type="entry name" value="E_set_Esterase_N"/>
    <property type="match status" value="1"/>
</dbReference>
<keyword evidence="3" id="KW-1185">Reference proteome</keyword>